<evidence type="ECO:0000313" key="2">
    <source>
        <dbReference type="EMBL" id="KAA3485220.1"/>
    </source>
</evidence>
<keyword evidence="2" id="KW-0418">Kinase</keyword>
<feature type="coiled-coil region" evidence="1">
    <location>
        <begin position="239"/>
        <end position="272"/>
    </location>
</feature>
<dbReference type="AlphaFoldDB" id="A0A5B6WTJ3"/>
<keyword evidence="2" id="KW-0808">Transferase</keyword>
<proteinExistence type="predicted"/>
<name>A0A5B6WTJ3_9ROSI</name>
<dbReference type="EMBL" id="SMMG02000002">
    <property type="protein sequence ID" value="KAA3485220.1"/>
    <property type="molecule type" value="Genomic_DNA"/>
</dbReference>
<keyword evidence="1" id="KW-0175">Coiled coil</keyword>
<evidence type="ECO:0000313" key="3">
    <source>
        <dbReference type="Proteomes" id="UP000325315"/>
    </source>
</evidence>
<dbReference type="Proteomes" id="UP000325315">
    <property type="component" value="Unassembled WGS sequence"/>
</dbReference>
<sequence length="355" mass="40104">MKVLAREVKELWKKQVSLVKLFWNRHGNEEAMRGMEELMRSQYPNLFSVSQSTSGSYRKGLYMDGIEEEWAHSEETARAISSQTEDLIVEVNPPNGGDGNDFTDSLTLTVGLYGISSSLSVFPLLAIVSRNPLAKIGSPTCPIVVLPSVTGVALGIPTKFVNLVNLHFPLLTLFVYVSSTDLVLALRLVCDQVDRKVAPLQATKAKVEGIVKSSKKDKKRVSVDPKKISSALKVQVKILTKKVQALKDLENKKEMETENHQLREKVKELEDKNNPFDFRRVKMKPLIEQDLEAVHFGLHNLDLKDEDWQESRDKLLVPLTTPPKETSIDATPLQKLSDRDDLFEYSALWKFYNNP</sequence>
<evidence type="ECO:0000256" key="1">
    <source>
        <dbReference type="SAM" id="Coils"/>
    </source>
</evidence>
<accession>A0A5B6WTJ3</accession>
<gene>
    <name evidence="2" type="ORF">EPI10_007230</name>
</gene>
<keyword evidence="3" id="KW-1185">Reference proteome</keyword>
<organism evidence="2 3">
    <name type="scientific">Gossypium australe</name>
    <dbReference type="NCBI Taxonomy" id="47621"/>
    <lineage>
        <taxon>Eukaryota</taxon>
        <taxon>Viridiplantae</taxon>
        <taxon>Streptophyta</taxon>
        <taxon>Embryophyta</taxon>
        <taxon>Tracheophyta</taxon>
        <taxon>Spermatophyta</taxon>
        <taxon>Magnoliopsida</taxon>
        <taxon>eudicotyledons</taxon>
        <taxon>Gunneridae</taxon>
        <taxon>Pentapetalae</taxon>
        <taxon>rosids</taxon>
        <taxon>malvids</taxon>
        <taxon>Malvales</taxon>
        <taxon>Malvaceae</taxon>
        <taxon>Malvoideae</taxon>
        <taxon>Gossypium</taxon>
    </lineage>
</organism>
<dbReference type="OrthoDB" id="10509674at2759"/>
<keyword evidence="2" id="KW-0675">Receptor</keyword>
<comment type="caution">
    <text evidence="2">The sequence shown here is derived from an EMBL/GenBank/DDBJ whole genome shotgun (WGS) entry which is preliminary data.</text>
</comment>
<protein>
    <submittedName>
        <fullName evidence="2">Receptor-like protein kinase</fullName>
    </submittedName>
</protein>
<dbReference type="CDD" id="cd14686">
    <property type="entry name" value="bZIP"/>
    <property type="match status" value="1"/>
</dbReference>
<reference evidence="3" key="1">
    <citation type="journal article" date="2019" name="Plant Biotechnol. J.">
        <title>Genome sequencing of the Australian wild diploid species Gossypium australe highlights disease resistance and delayed gland morphogenesis.</title>
        <authorList>
            <person name="Cai Y."/>
            <person name="Cai X."/>
            <person name="Wang Q."/>
            <person name="Wang P."/>
            <person name="Zhang Y."/>
            <person name="Cai C."/>
            <person name="Xu Y."/>
            <person name="Wang K."/>
            <person name="Zhou Z."/>
            <person name="Wang C."/>
            <person name="Geng S."/>
            <person name="Li B."/>
            <person name="Dong Q."/>
            <person name="Hou Y."/>
            <person name="Wang H."/>
            <person name="Ai P."/>
            <person name="Liu Z."/>
            <person name="Yi F."/>
            <person name="Sun M."/>
            <person name="An G."/>
            <person name="Cheng J."/>
            <person name="Zhang Y."/>
            <person name="Shi Q."/>
            <person name="Xie Y."/>
            <person name="Shi X."/>
            <person name="Chang Y."/>
            <person name="Huang F."/>
            <person name="Chen Y."/>
            <person name="Hong S."/>
            <person name="Mi L."/>
            <person name="Sun Q."/>
            <person name="Zhang L."/>
            <person name="Zhou B."/>
            <person name="Peng R."/>
            <person name="Zhang X."/>
            <person name="Liu F."/>
        </authorList>
    </citation>
    <scope>NUCLEOTIDE SEQUENCE [LARGE SCALE GENOMIC DNA]</scope>
    <source>
        <strain evidence="3">cv. PA1801</strain>
    </source>
</reference>
<dbReference type="GO" id="GO:0016301">
    <property type="term" value="F:kinase activity"/>
    <property type="evidence" value="ECO:0007669"/>
    <property type="project" value="UniProtKB-KW"/>
</dbReference>